<dbReference type="InterPro" id="IPR017610">
    <property type="entry name" value="tRNA_S-uridine_synth_MnmC_C"/>
</dbReference>
<name>A0A2G1VBU2_9GAMM</name>
<accession>A0A2G1VBU2</accession>
<dbReference type="GO" id="GO:0002097">
    <property type="term" value="P:tRNA wobble base modification"/>
    <property type="evidence" value="ECO:0007669"/>
    <property type="project" value="UniProtKB-UniRule"/>
</dbReference>
<dbReference type="AlphaFoldDB" id="A0A2G1VBU2"/>
<dbReference type="Proteomes" id="UP000229044">
    <property type="component" value="Unassembled WGS sequence"/>
</dbReference>
<dbReference type="GO" id="GO:0050660">
    <property type="term" value="F:flavin adenine dinucleotide binding"/>
    <property type="evidence" value="ECO:0007669"/>
    <property type="project" value="UniProtKB-UniRule"/>
</dbReference>
<dbReference type="GO" id="GO:0005737">
    <property type="term" value="C:cytoplasm"/>
    <property type="evidence" value="ECO:0007669"/>
    <property type="project" value="UniProtKB-SubCell"/>
</dbReference>
<dbReference type="Pfam" id="PF01266">
    <property type="entry name" value="DAO"/>
    <property type="match status" value="1"/>
</dbReference>
<keyword evidence="6 10" id="KW-0819">tRNA processing</keyword>
<evidence type="ECO:0000256" key="6">
    <source>
        <dbReference type="ARBA" id="ARBA00022694"/>
    </source>
</evidence>
<evidence type="ECO:0000259" key="11">
    <source>
        <dbReference type="Pfam" id="PF01266"/>
    </source>
</evidence>
<evidence type="ECO:0000256" key="4">
    <source>
        <dbReference type="ARBA" id="ARBA00022679"/>
    </source>
</evidence>
<dbReference type="EC" id="1.5.-.-" evidence="10"/>
<dbReference type="GO" id="GO:0004808">
    <property type="term" value="F:tRNA (5-methylaminomethyl-2-thiouridylate)(34)-methyltransferase activity"/>
    <property type="evidence" value="ECO:0007669"/>
    <property type="project" value="UniProtKB-EC"/>
</dbReference>
<dbReference type="InterPro" id="IPR029063">
    <property type="entry name" value="SAM-dependent_MTases_sf"/>
</dbReference>
<comment type="caution">
    <text evidence="13">The sequence shown here is derived from an EMBL/GenBank/DDBJ whole genome shotgun (WGS) entry which is preliminary data.</text>
</comment>
<comment type="catalytic activity">
    <reaction evidence="10">
        <text>5-aminomethyl-2-thiouridine(34) in tRNA + S-adenosyl-L-methionine = 5-methylaminomethyl-2-thiouridine(34) in tRNA + S-adenosyl-L-homocysteine + H(+)</text>
        <dbReference type="Rhea" id="RHEA:19569"/>
        <dbReference type="Rhea" id="RHEA-COMP:10195"/>
        <dbReference type="Rhea" id="RHEA-COMP:10197"/>
        <dbReference type="ChEBI" id="CHEBI:15378"/>
        <dbReference type="ChEBI" id="CHEBI:57856"/>
        <dbReference type="ChEBI" id="CHEBI:59789"/>
        <dbReference type="ChEBI" id="CHEBI:74454"/>
        <dbReference type="ChEBI" id="CHEBI:74455"/>
        <dbReference type="EC" id="2.1.1.61"/>
    </reaction>
</comment>
<dbReference type="GO" id="GO:0016645">
    <property type="term" value="F:oxidoreductase activity, acting on the CH-NH group of donors"/>
    <property type="evidence" value="ECO:0007669"/>
    <property type="project" value="InterPro"/>
</dbReference>
<dbReference type="InterPro" id="IPR036188">
    <property type="entry name" value="FAD/NAD-bd_sf"/>
</dbReference>
<evidence type="ECO:0000256" key="9">
    <source>
        <dbReference type="ARBA" id="ARBA00023268"/>
    </source>
</evidence>
<dbReference type="RefSeq" id="WP_099619705.1">
    <property type="nucleotide sequence ID" value="NZ_KZ319342.1"/>
</dbReference>
<dbReference type="InterPro" id="IPR006076">
    <property type="entry name" value="FAD-dep_OxRdtase"/>
</dbReference>
<dbReference type="GO" id="GO:0032259">
    <property type="term" value="P:methylation"/>
    <property type="evidence" value="ECO:0007669"/>
    <property type="project" value="UniProtKB-KW"/>
</dbReference>
<proteinExistence type="inferred from homology"/>
<dbReference type="PANTHER" id="PTHR13847">
    <property type="entry name" value="SARCOSINE DEHYDROGENASE-RELATED"/>
    <property type="match status" value="1"/>
</dbReference>
<dbReference type="InterPro" id="IPR023032">
    <property type="entry name" value="tRNA_MAMT_biosynth_bifunc_MnmC"/>
</dbReference>
<keyword evidence="1 10" id="KW-0963">Cytoplasm</keyword>
<comment type="cofactor">
    <cofactor evidence="10">
        <name>FAD</name>
        <dbReference type="ChEBI" id="CHEBI:57692"/>
    </cofactor>
</comment>
<evidence type="ECO:0000256" key="7">
    <source>
        <dbReference type="ARBA" id="ARBA00022827"/>
    </source>
</evidence>
<sequence>MSSPLLPPGIEPAELAWRDGVPESVRFGDVYFNRDNGLEEARHVFLQHNNLPERFAHVDESGHFVIAENGFGTGLNFLASWQAWQNHGPMQGATLHFVSVERFPLTRADLTRALALWPELQPLARELIEKYPPLVRGVHRLVLAEGRVRLTLYFGDINEAWQSLDFLADAWFMDGFAPARNPAMWQDETIEQVRAHSKPGTTLATFSSVGRIRRALAEAGFDVQKTPGFGRKRDMLRGVLPADGQTNGNRPVSIAVVGAGIAGCTLARNLAERGFPVTLIDSAKGPGTEASGNVQGAMYVKLGVEFNDQTELALQALTYAQRFYETWRGEYWHPTGLLQLAQTPQEADRQHRFLQRNHYPREILYPVNREQASELAGVPTESGALWFPGSGWLEPKRLCQALADHPGITRTWDVTVNRLLPCNGKWHISGADGTTIVADRAVICAGHVSAGLIPVKGEFRLKSIRGQVTHLPKASLHNPKVVICGNRYMNPALGQIAVTGATFDLHDANPLPTTESHQENIRQLTAMLPAILEQKSAEKLDVSRLDGRVAFRCTTHDYQPVAGPVFNGRDDELGDLFLLTGLGSKGLTYAPLLAEYLADQLTGQPACLPVRLMRRLETRRLYQADVVIS</sequence>
<evidence type="ECO:0000256" key="10">
    <source>
        <dbReference type="HAMAP-Rule" id="MF_01102"/>
    </source>
</evidence>
<dbReference type="NCBIfam" id="NF033855">
    <property type="entry name" value="tRNA_MNMC2"/>
    <property type="match status" value="1"/>
</dbReference>
<reference evidence="13 14" key="1">
    <citation type="submission" date="2017-09" db="EMBL/GenBank/DDBJ databases">
        <title>The draft genome sequences of Marinobacter guineae M3B.</title>
        <authorList>
            <person name="Cao J."/>
        </authorList>
    </citation>
    <scope>NUCLEOTIDE SEQUENCE [LARGE SCALE GENOMIC DNA]</scope>
    <source>
        <strain evidence="13 14">M3B</strain>
    </source>
</reference>
<dbReference type="NCBIfam" id="NF002481">
    <property type="entry name" value="PRK01747.1-2"/>
    <property type="match status" value="1"/>
</dbReference>
<dbReference type="Pfam" id="PF05430">
    <property type="entry name" value="Methyltransf_30"/>
    <property type="match status" value="1"/>
</dbReference>
<keyword evidence="9 10" id="KW-0511">Multifunctional enzyme</keyword>
<feature type="region of interest" description="tRNA (mnm(5)s(2)U34)-methyltransferase" evidence="10">
    <location>
        <begin position="1"/>
        <end position="241"/>
    </location>
</feature>
<feature type="domain" description="FAD dependent oxidoreductase" evidence="11">
    <location>
        <begin position="254"/>
        <end position="599"/>
    </location>
</feature>
<comment type="function">
    <text evidence="10">Catalyzes the last two steps in the biosynthesis of 5-methylaminomethyl-2-thiouridine (mnm(5)s(2)U) at the wobble position (U34) in tRNA. Catalyzes the FAD-dependent demodification of cmnm(5)s(2)U34 to nm(5)s(2)U34, followed by the transfer of a methyl group from S-adenosyl-L-methionine to nm(5)s(2)U34, to form mnm(5)s(2)U34.</text>
</comment>
<evidence type="ECO:0000256" key="2">
    <source>
        <dbReference type="ARBA" id="ARBA00022603"/>
    </source>
</evidence>
<evidence type="ECO:0000259" key="12">
    <source>
        <dbReference type="Pfam" id="PF05430"/>
    </source>
</evidence>
<keyword evidence="2 10" id="KW-0489">Methyltransferase</keyword>
<dbReference type="Gene3D" id="3.40.50.150">
    <property type="entry name" value="Vaccinia Virus protein VP39"/>
    <property type="match status" value="1"/>
</dbReference>
<keyword evidence="7 10" id="KW-0274">FAD</keyword>
<dbReference type="InterPro" id="IPR047785">
    <property type="entry name" value="tRNA_MNMC2"/>
</dbReference>
<keyword evidence="5 10" id="KW-0949">S-adenosyl-L-methionine</keyword>
<dbReference type="SUPFAM" id="SSF54373">
    <property type="entry name" value="FAD-linked reductases, C-terminal domain"/>
    <property type="match status" value="1"/>
</dbReference>
<keyword evidence="14" id="KW-1185">Reference proteome</keyword>
<evidence type="ECO:0000256" key="3">
    <source>
        <dbReference type="ARBA" id="ARBA00022630"/>
    </source>
</evidence>
<dbReference type="NCBIfam" id="TIGR03197">
    <property type="entry name" value="MnmC_Cterm"/>
    <property type="match status" value="1"/>
</dbReference>
<dbReference type="Gene3D" id="3.50.50.60">
    <property type="entry name" value="FAD/NAD(P)-binding domain"/>
    <property type="match status" value="1"/>
</dbReference>
<evidence type="ECO:0000256" key="1">
    <source>
        <dbReference type="ARBA" id="ARBA00022490"/>
    </source>
</evidence>
<feature type="region of interest" description="FAD-dependent cmnm(5)s(2)U34 oxidoreductase" evidence="10">
    <location>
        <begin position="257"/>
        <end position="629"/>
    </location>
</feature>
<comment type="similarity">
    <text evidence="10">In the C-terminal section; belongs to the DAO family.</text>
</comment>
<dbReference type="HAMAP" id="MF_01102">
    <property type="entry name" value="MnmC"/>
    <property type="match status" value="1"/>
</dbReference>
<feature type="domain" description="MnmC-like methyltransferase" evidence="12">
    <location>
        <begin position="118"/>
        <end position="240"/>
    </location>
</feature>
<dbReference type="PANTHER" id="PTHR13847:SF283">
    <property type="entry name" value="TRNA 5-METHYLAMINOMETHYL-2-THIOURIDINE BIOSYNTHESIS BIFUNCTIONAL PROTEIN MNMC"/>
    <property type="match status" value="1"/>
</dbReference>
<keyword evidence="4 10" id="KW-0808">Transferase</keyword>
<dbReference type="SUPFAM" id="SSF51905">
    <property type="entry name" value="FAD/NAD(P)-binding domain"/>
    <property type="match status" value="1"/>
</dbReference>
<dbReference type="InterPro" id="IPR008471">
    <property type="entry name" value="MnmC-like_methylTransf"/>
</dbReference>
<keyword evidence="8 10" id="KW-0560">Oxidoreductase</keyword>
<dbReference type="Gene3D" id="3.30.9.10">
    <property type="entry name" value="D-Amino Acid Oxidase, subunit A, domain 2"/>
    <property type="match status" value="1"/>
</dbReference>
<dbReference type="EC" id="2.1.1.61" evidence="10"/>
<gene>
    <name evidence="10" type="primary">mnmC</name>
    <name evidence="13" type="ORF">CLH62_18650</name>
</gene>
<evidence type="ECO:0000313" key="14">
    <source>
        <dbReference type="Proteomes" id="UP000229044"/>
    </source>
</evidence>
<evidence type="ECO:0000256" key="5">
    <source>
        <dbReference type="ARBA" id="ARBA00022691"/>
    </source>
</evidence>
<dbReference type="OrthoDB" id="9786494at2"/>
<protein>
    <recommendedName>
        <fullName evidence="10">tRNA 5-methylaminomethyl-2-thiouridine biosynthesis bifunctional protein MnmC</fullName>
        <shortName evidence="10">tRNA mnm(5)s(2)U biosynthesis bifunctional protein</shortName>
    </recommendedName>
    <domain>
        <recommendedName>
            <fullName evidence="10">tRNA (mnm(5)s(2)U34)-methyltransferase</fullName>
            <ecNumber evidence="10">2.1.1.61</ecNumber>
        </recommendedName>
    </domain>
    <domain>
        <recommendedName>
            <fullName evidence="10">FAD-dependent cmnm(5)s(2)U34 oxidoreductase</fullName>
            <ecNumber evidence="10">1.5.-.-</ecNumber>
        </recommendedName>
    </domain>
</protein>
<comment type="similarity">
    <text evidence="10">In the N-terminal section; belongs to the methyltransferase superfamily. tRNA (mnm(5)s(2)U34)-methyltransferase family.</text>
</comment>
<evidence type="ECO:0000313" key="13">
    <source>
        <dbReference type="EMBL" id="PHQ24130.1"/>
    </source>
</evidence>
<organism evidence="13 14">
    <name type="scientific">Marinobacter guineae</name>
    <dbReference type="NCBI Taxonomy" id="432303"/>
    <lineage>
        <taxon>Bacteria</taxon>
        <taxon>Pseudomonadati</taxon>
        <taxon>Pseudomonadota</taxon>
        <taxon>Gammaproteobacteria</taxon>
        <taxon>Pseudomonadales</taxon>
        <taxon>Marinobacteraceae</taxon>
        <taxon>Marinobacter</taxon>
    </lineage>
</organism>
<evidence type="ECO:0000256" key="8">
    <source>
        <dbReference type="ARBA" id="ARBA00023002"/>
    </source>
</evidence>
<dbReference type="EMBL" id="NTFI01000006">
    <property type="protein sequence ID" value="PHQ24130.1"/>
    <property type="molecule type" value="Genomic_DNA"/>
</dbReference>
<keyword evidence="3 10" id="KW-0285">Flavoprotein</keyword>
<comment type="subcellular location">
    <subcellularLocation>
        <location evidence="10">Cytoplasm</location>
    </subcellularLocation>
</comment>